<evidence type="ECO:0000256" key="1">
    <source>
        <dbReference type="SAM" id="Phobius"/>
    </source>
</evidence>
<evidence type="ECO:0008006" key="4">
    <source>
        <dbReference type="Google" id="ProtNLM"/>
    </source>
</evidence>
<proteinExistence type="predicted"/>
<evidence type="ECO:0000313" key="3">
    <source>
        <dbReference type="Proteomes" id="UP001344906"/>
    </source>
</evidence>
<keyword evidence="1" id="KW-1133">Transmembrane helix</keyword>
<feature type="transmembrane region" description="Helical" evidence="1">
    <location>
        <begin position="47"/>
        <end position="64"/>
    </location>
</feature>
<accession>A0ABQ6FZ87</accession>
<name>A0ABQ6FZ87_9CHLR</name>
<dbReference type="RefSeq" id="WP_338254463.1">
    <property type="nucleotide sequence ID" value="NZ_BSRI01000002.1"/>
</dbReference>
<dbReference type="EMBL" id="BSRI01000002">
    <property type="protein sequence ID" value="GLV58303.1"/>
    <property type="molecule type" value="Genomic_DNA"/>
</dbReference>
<keyword evidence="1" id="KW-0812">Transmembrane</keyword>
<protein>
    <recommendedName>
        <fullName evidence="4">YcxB-like protein domain-containing protein</fullName>
    </recommendedName>
</protein>
<gene>
    <name evidence="2" type="ORF">KDH_51360</name>
</gene>
<keyword evidence="3" id="KW-1185">Reference proteome</keyword>
<feature type="transmembrane region" description="Helical" evidence="1">
    <location>
        <begin position="76"/>
        <end position="95"/>
    </location>
</feature>
<reference evidence="2 3" key="1">
    <citation type="submission" date="2023-02" db="EMBL/GenBank/DDBJ databases">
        <title>Dictyobacter halimunensis sp. nov., a new member of the class Ktedonobacteria from forest soil in a geothermal area.</title>
        <authorList>
            <person name="Rachmania M.K."/>
            <person name="Ningsih F."/>
            <person name="Sakai Y."/>
            <person name="Yabe S."/>
            <person name="Yokota A."/>
            <person name="Sjamsuridzal W."/>
        </authorList>
    </citation>
    <scope>NUCLEOTIDE SEQUENCE [LARGE SCALE GENOMIC DNA]</scope>
    <source>
        <strain evidence="2 3">S3.2.2.5</strain>
    </source>
</reference>
<keyword evidence="1" id="KW-0472">Membrane</keyword>
<comment type="caution">
    <text evidence="2">The sequence shown here is derived from an EMBL/GenBank/DDBJ whole genome shotgun (WGS) entry which is preliminary data.</text>
</comment>
<evidence type="ECO:0000313" key="2">
    <source>
        <dbReference type="EMBL" id="GLV58303.1"/>
    </source>
</evidence>
<sequence length="214" mass="24744">MERKRHNITPDSPVKLAAIQPQPNYVPLQAPLVIEQRINWAYFFKDVCYAVIVIFALYAFGIGVEYLLWRNIYMDVVTWSIITFVILFSLFIMALTARSAAKEQLIAMGNGLLKKANGKEEFMPWHEVRLFAIDPMNISDKNTSILTSGKHNEPTFFELSSEQAILQWQWLHAPRWYELTIAQPVVSYEAYNQQMQALLSIIAAKTNQPLYDLR</sequence>
<dbReference type="Proteomes" id="UP001344906">
    <property type="component" value="Unassembled WGS sequence"/>
</dbReference>
<organism evidence="2 3">
    <name type="scientific">Dictyobacter halimunensis</name>
    <dbReference type="NCBI Taxonomy" id="3026934"/>
    <lineage>
        <taxon>Bacteria</taxon>
        <taxon>Bacillati</taxon>
        <taxon>Chloroflexota</taxon>
        <taxon>Ktedonobacteria</taxon>
        <taxon>Ktedonobacterales</taxon>
        <taxon>Dictyobacteraceae</taxon>
        <taxon>Dictyobacter</taxon>
    </lineage>
</organism>